<comment type="caution">
    <text evidence="1">The sequence shown here is derived from an EMBL/GenBank/DDBJ whole genome shotgun (WGS) entry which is preliminary data.</text>
</comment>
<dbReference type="Proteomes" id="UP000278036">
    <property type="component" value="Unassembled WGS sequence"/>
</dbReference>
<gene>
    <name evidence="1" type="ORF">D6Z83_15185</name>
    <name evidence="2" type="ORF">EBE87_25855</name>
</gene>
<evidence type="ECO:0000313" key="1">
    <source>
        <dbReference type="EMBL" id="RKK03301.1"/>
    </source>
</evidence>
<name>A0A3A9JCY5_9PROT</name>
<accession>A0A3A9JCY5</accession>
<dbReference type="RefSeq" id="WP_120639133.1">
    <property type="nucleotide sequence ID" value="NZ_RAQU01000093.1"/>
</dbReference>
<sequence length="156" mass="17028">MPRATRVIDRGWGRLVRDIKAMQQAEVKVGVRAGPKDGDGMEVLQYAAHNEFGTEHIPARPFMRHTADTAASRTASLTGRLGVAVIAGRLSVPDALKSLGAFYKDRIQNTIRHSSSWAEPNDPKTIAQKKGSTTPLVDHAVLVNTIDYVVEKKRSG</sequence>
<dbReference type="EMBL" id="RAQU01000093">
    <property type="protein sequence ID" value="RKK03301.1"/>
    <property type="molecule type" value="Genomic_DNA"/>
</dbReference>
<keyword evidence="3" id="KW-1185">Reference proteome</keyword>
<reference evidence="1 4" key="1">
    <citation type="submission" date="2018-09" db="EMBL/GenBank/DDBJ databases">
        <title>Roseomonas sp. nov., isolated from feces of Tibetan antelopes in the Qinghai-Tibet plateau, China.</title>
        <authorList>
            <person name="Tian Z."/>
        </authorList>
    </citation>
    <scope>NUCLEOTIDE SEQUENCE [LARGE SCALE GENOMIC DNA]</scope>
    <source>
        <strain evidence="2 3">Z23</strain>
        <strain evidence="1 4">Z24</strain>
    </source>
</reference>
<evidence type="ECO:0000313" key="3">
    <source>
        <dbReference type="Proteomes" id="UP000274097"/>
    </source>
</evidence>
<evidence type="ECO:0000313" key="2">
    <source>
        <dbReference type="EMBL" id="RMI15404.1"/>
    </source>
</evidence>
<dbReference type="EMBL" id="RFLX01000058">
    <property type="protein sequence ID" value="RMI15404.1"/>
    <property type="molecule type" value="Genomic_DNA"/>
</dbReference>
<evidence type="ECO:0000313" key="4">
    <source>
        <dbReference type="Proteomes" id="UP000278036"/>
    </source>
</evidence>
<proteinExistence type="predicted"/>
<dbReference type="Proteomes" id="UP000274097">
    <property type="component" value="Unassembled WGS sequence"/>
</dbReference>
<protein>
    <submittedName>
        <fullName evidence="1">Uncharacterized protein</fullName>
    </submittedName>
</protein>
<dbReference type="InParanoid" id="A0A3A9JCY5"/>
<dbReference type="OrthoDB" id="8612906at2"/>
<organism evidence="1 4">
    <name type="scientific">Teichococcus wenyumeiae</name>
    <dbReference type="NCBI Taxonomy" id="2478470"/>
    <lineage>
        <taxon>Bacteria</taxon>
        <taxon>Pseudomonadati</taxon>
        <taxon>Pseudomonadota</taxon>
        <taxon>Alphaproteobacteria</taxon>
        <taxon>Acetobacterales</taxon>
        <taxon>Roseomonadaceae</taxon>
        <taxon>Roseomonas</taxon>
    </lineage>
</organism>
<dbReference type="AlphaFoldDB" id="A0A3A9JCY5"/>